<reference evidence="3 4" key="1">
    <citation type="submission" date="2020-07" db="EMBL/GenBank/DDBJ databases">
        <title>Sequencing the genomes of 1000 actinobacteria strains.</title>
        <authorList>
            <person name="Klenk H.-P."/>
        </authorList>
    </citation>
    <scope>NUCLEOTIDE SEQUENCE [LARGE SCALE GENOMIC DNA]</scope>
    <source>
        <strain evidence="3 4">DSM 19970</strain>
    </source>
</reference>
<dbReference type="SUPFAM" id="SSF52980">
    <property type="entry name" value="Restriction endonuclease-like"/>
    <property type="match status" value="1"/>
</dbReference>
<sequence>MAAKDEVGRHGEDVVARALEEQGWEVLARNWRCPIGEIDIVARDGADAVTVEVKTRRSATFGSPLEAVTPVKRARLRRLAGAWLASQERHFDGIRIDVVGVTLPPAGAAILTHVRGIE</sequence>
<organism evidence="3 4">
    <name type="scientific">Demequina lutea</name>
    <dbReference type="NCBI Taxonomy" id="431489"/>
    <lineage>
        <taxon>Bacteria</taxon>
        <taxon>Bacillati</taxon>
        <taxon>Actinomycetota</taxon>
        <taxon>Actinomycetes</taxon>
        <taxon>Micrococcales</taxon>
        <taxon>Demequinaceae</taxon>
        <taxon>Demequina</taxon>
    </lineage>
</organism>
<keyword evidence="3" id="KW-0378">Hydrolase</keyword>
<keyword evidence="4" id="KW-1185">Reference proteome</keyword>
<dbReference type="Proteomes" id="UP000547973">
    <property type="component" value="Unassembled WGS sequence"/>
</dbReference>
<comment type="similarity">
    <text evidence="1 2">Belongs to the UPF0102 family.</text>
</comment>
<dbReference type="RefSeq" id="WP_062075764.1">
    <property type="nucleotide sequence ID" value="NZ_BBRC01000013.1"/>
</dbReference>
<dbReference type="CDD" id="cd20736">
    <property type="entry name" value="PoNe_Nuclease"/>
    <property type="match status" value="1"/>
</dbReference>
<dbReference type="GO" id="GO:0004519">
    <property type="term" value="F:endonuclease activity"/>
    <property type="evidence" value="ECO:0007669"/>
    <property type="project" value="UniProtKB-KW"/>
</dbReference>
<accession>A0A7Z0CKG6</accession>
<dbReference type="GO" id="GO:0003676">
    <property type="term" value="F:nucleic acid binding"/>
    <property type="evidence" value="ECO:0007669"/>
    <property type="project" value="InterPro"/>
</dbReference>
<dbReference type="Pfam" id="PF02021">
    <property type="entry name" value="UPF0102"/>
    <property type="match status" value="1"/>
</dbReference>
<comment type="caution">
    <text evidence="3">The sequence shown here is derived from an EMBL/GenBank/DDBJ whole genome shotgun (WGS) entry which is preliminary data.</text>
</comment>
<protein>
    <recommendedName>
        <fullName evidence="2">UPF0102 protein BKA03_001971</fullName>
    </recommendedName>
</protein>
<keyword evidence="3" id="KW-0540">Nuclease</keyword>
<dbReference type="OrthoDB" id="9794876at2"/>
<dbReference type="HAMAP" id="MF_00048">
    <property type="entry name" value="UPF0102"/>
    <property type="match status" value="1"/>
</dbReference>
<dbReference type="NCBIfam" id="NF009150">
    <property type="entry name" value="PRK12497.1-3"/>
    <property type="match status" value="1"/>
</dbReference>
<evidence type="ECO:0000313" key="4">
    <source>
        <dbReference type="Proteomes" id="UP000547973"/>
    </source>
</evidence>
<proteinExistence type="inferred from homology"/>
<dbReference type="NCBIfam" id="TIGR00252">
    <property type="entry name" value="YraN family protein"/>
    <property type="match status" value="1"/>
</dbReference>
<keyword evidence="3" id="KW-0255">Endonuclease</keyword>
<name>A0A7Z0CKG6_9MICO</name>
<dbReference type="PANTHER" id="PTHR34039">
    <property type="entry name" value="UPF0102 PROTEIN YRAN"/>
    <property type="match status" value="1"/>
</dbReference>
<dbReference type="InterPro" id="IPR011335">
    <property type="entry name" value="Restrct_endonuc-II-like"/>
</dbReference>
<dbReference type="EMBL" id="JACBZO010000001">
    <property type="protein sequence ID" value="NYI41852.1"/>
    <property type="molecule type" value="Genomic_DNA"/>
</dbReference>
<gene>
    <name evidence="3" type="ORF">BKA03_001971</name>
</gene>
<dbReference type="AlphaFoldDB" id="A0A7Z0CKG6"/>
<dbReference type="InterPro" id="IPR003509">
    <property type="entry name" value="UPF0102_YraN-like"/>
</dbReference>
<dbReference type="InterPro" id="IPR011856">
    <property type="entry name" value="tRNA_endonuc-like_dom_sf"/>
</dbReference>
<evidence type="ECO:0000256" key="1">
    <source>
        <dbReference type="ARBA" id="ARBA00006738"/>
    </source>
</evidence>
<dbReference type="NCBIfam" id="NF009154">
    <property type="entry name" value="PRK12497.3-3"/>
    <property type="match status" value="1"/>
</dbReference>
<dbReference type="Gene3D" id="3.40.1350.10">
    <property type="match status" value="1"/>
</dbReference>
<evidence type="ECO:0000313" key="3">
    <source>
        <dbReference type="EMBL" id="NYI41852.1"/>
    </source>
</evidence>
<evidence type="ECO:0000256" key="2">
    <source>
        <dbReference type="HAMAP-Rule" id="MF_00048"/>
    </source>
</evidence>
<dbReference type="PANTHER" id="PTHR34039:SF1">
    <property type="entry name" value="UPF0102 PROTEIN YRAN"/>
    <property type="match status" value="1"/>
</dbReference>